<accession>A0ABT2NSN7</accession>
<proteinExistence type="predicted"/>
<reference evidence="3" key="1">
    <citation type="submission" date="2023-07" db="EMBL/GenBank/DDBJ databases">
        <title>Defluviimonas sediminis sp. nov., isolated from mangrove sediment.</title>
        <authorList>
            <person name="Liu L."/>
            <person name="Li J."/>
            <person name="Huang Y."/>
            <person name="Pan J."/>
            <person name="Li M."/>
        </authorList>
    </citation>
    <scope>NUCLEOTIDE SEQUENCE [LARGE SCALE GENOMIC DNA]</scope>
    <source>
        <strain evidence="3">FT324</strain>
    </source>
</reference>
<comment type="caution">
    <text evidence="2">The sequence shown here is derived from an EMBL/GenBank/DDBJ whole genome shotgun (WGS) entry which is preliminary data.</text>
</comment>
<dbReference type="Proteomes" id="UP001205601">
    <property type="component" value="Unassembled WGS sequence"/>
</dbReference>
<dbReference type="EMBL" id="JAOCQF010000003">
    <property type="protein sequence ID" value="MCT8331078.1"/>
    <property type="molecule type" value="Genomic_DNA"/>
</dbReference>
<evidence type="ECO:0000313" key="2">
    <source>
        <dbReference type="EMBL" id="MCT8331078.1"/>
    </source>
</evidence>
<keyword evidence="3" id="KW-1185">Reference proteome</keyword>
<organism evidence="2 3">
    <name type="scientific">Albidovulum sediminis</name>
    <dbReference type="NCBI Taxonomy" id="3066345"/>
    <lineage>
        <taxon>Bacteria</taxon>
        <taxon>Pseudomonadati</taxon>
        <taxon>Pseudomonadota</taxon>
        <taxon>Alphaproteobacteria</taxon>
        <taxon>Rhodobacterales</taxon>
        <taxon>Paracoccaceae</taxon>
        <taxon>Albidovulum</taxon>
    </lineage>
</organism>
<sequence>MLIIGSDKNPSSQGPASGPGRSGGSAVPGPVPGQSFIPETAAQLLSLPLAVHPAIWQILA</sequence>
<name>A0ABT2NSN7_9RHOB</name>
<feature type="compositionally biased region" description="Low complexity" evidence="1">
    <location>
        <begin position="10"/>
        <end position="34"/>
    </location>
</feature>
<evidence type="ECO:0000313" key="3">
    <source>
        <dbReference type="Proteomes" id="UP001205601"/>
    </source>
</evidence>
<gene>
    <name evidence="2" type="ORF">N5I32_16285</name>
</gene>
<feature type="region of interest" description="Disordered" evidence="1">
    <location>
        <begin position="1"/>
        <end position="34"/>
    </location>
</feature>
<protein>
    <submittedName>
        <fullName evidence="2">Uncharacterized protein</fullName>
    </submittedName>
</protein>
<evidence type="ECO:0000256" key="1">
    <source>
        <dbReference type="SAM" id="MobiDB-lite"/>
    </source>
</evidence>